<evidence type="ECO:0000259" key="2">
    <source>
        <dbReference type="Pfam" id="PF00582"/>
    </source>
</evidence>
<dbReference type="InterPro" id="IPR014729">
    <property type="entry name" value="Rossmann-like_a/b/a_fold"/>
</dbReference>
<dbReference type="PRINTS" id="PR01438">
    <property type="entry name" value="UNVRSLSTRESS"/>
</dbReference>
<dbReference type="KEGG" id="pbv:AR543_05850"/>
<proteinExistence type="inferred from homology"/>
<organism evidence="3 4">
    <name type="scientific">Paenibacillus bovis</name>
    <dbReference type="NCBI Taxonomy" id="1616788"/>
    <lineage>
        <taxon>Bacteria</taxon>
        <taxon>Bacillati</taxon>
        <taxon>Bacillota</taxon>
        <taxon>Bacilli</taxon>
        <taxon>Bacillales</taxon>
        <taxon>Paenibacillaceae</taxon>
        <taxon>Paenibacillus</taxon>
    </lineage>
</organism>
<name>A0A172ZDY0_9BACL</name>
<dbReference type="Gene3D" id="3.40.50.620">
    <property type="entry name" value="HUPs"/>
    <property type="match status" value="1"/>
</dbReference>
<reference evidence="4" key="1">
    <citation type="submission" date="2015-10" db="EMBL/GenBank/DDBJ databases">
        <title>Genome of Paenibacillus bovis sp. nov.</title>
        <authorList>
            <person name="Wu Z."/>
            <person name="Gao C."/>
            <person name="Liu Z."/>
            <person name="Zheng H."/>
        </authorList>
    </citation>
    <scope>NUCLEOTIDE SEQUENCE [LARGE SCALE GENOMIC DNA]</scope>
    <source>
        <strain evidence="4">BD3526</strain>
    </source>
</reference>
<sequence length="146" mass="15951">MLFSNILLAYDGSKASNKALNRAVELAKANPEAHIDAIHVFDFPRYFMGEGIVPVPTTSNEELYEMAMQTAKEAKRRLEESGIPNKFDVEMIQGNAAQSVLDFAASHNSDVIVIGSRGLGSIREFVLGSVSHNVVQHAQIPVLIVK</sequence>
<dbReference type="InterPro" id="IPR006016">
    <property type="entry name" value="UspA"/>
</dbReference>
<dbReference type="STRING" id="1616788.AR543_05850"/>
<dbReference type="PANTHER" id="PTHR46268:SF6">
    <property type="entry name" value="UNIVERSAL STRESS PROTEIN UP12"/>
    <property type="match status" value="1"/>
</dbReference>
<dbReference type="SUPFAM" id="SSF52402">
    <property type="entry name" value="Adenine nucleotide alpha hydrolases-like"/>
    <property type="match status" value="1"/>
</dbReference>
<dbReference type="CDD" id="cd00293">
    <property type="entry name" value="USP-like"/>
    <property type="match status" value="1"/>
</dbReference>
<reference evidence="3 4" key="2">
    <citation type="journal article" date="2016" name="Int. J. Syst. Evol. Microbiol.">
        <title>Paenibacillus bovis sp. nov., isolated from raw yak (Bos grunniens) milk.</title>
        <authorList>
            <person name="Gao C."/>
            <person name="Han J."/>
            <person name="Liu Z."/>
            <person name="Xu X."/>
            <person name="Hang F."/>
            <person name="Wu Z."/>
        </authorList>
    </citation>
    <scope>NUCLEOTIDE SEQUENCE [LARGE SCALE GENOMIC DNA]</scope>
    <source>
        <strain evidence="3 4">BD3526</strain>
    </source>
</reference>
<evidence type="ECO:0000256" key="1">
    <source>
        <dbReference type="ARBA" id="ARBA00008791"/>
    </source>
</evidence>
<dbReference type="PANTHER" id="PTHR46268">
    <property type="entry name" value="STRESS RESPONSE PROTEIN NHAX"/>
    <property type="match status" value="1"/>
</dbReference>
<dbReference type="InterPro" id="IPR006015">
    <property type="entry name" value="Universal_stress_UspA"/>
</dbReference>
<gene>
    <name evidence="3" type="ORF">AR543_05850</name>
</gene>
<protein>
    <submittedName>
        <fullName evidence="3">Universal stress protein UspA</fullName>
    </submittedName>
</protein>
<dbReference type="AlphaFoldDB" id="A0A172ZDY0"/>
<dbReference type="Proteomes" id="UP000078148">
    <property type="component" value="Chromosome"/>
</dbReference>
<evidence type="ECO:0000313" key="3">
    <source>
        <dbReference type="EMBL" id="ANF95572.1"/>
    </source>
</evidence>
<keyword evidence="4" id="KW-1185">Reference proteome</keyword>
<accession>A0A172ZDY0</accession>
<dbReference type="EMBL" id="CP013023">
    <property type="protein sequence ID" value="ANF95572.1"/>
    <property type="molecule type" value="Genomic_DNA"/>
</dbReference>
<feature type="domain" description="UspA" evidence="2">
    <location>
        <begin position="3"/>
        <end position="146"/>
    </location>
</feature>
<dbReference type="Pfam" id="PF00582">
    <property type="entry name" value="Usp"/>
    <property type="match status" value="1"/>
</dbReference>
<comment type="similarity">
    <text evidence="1">Belongs to the universal stress protein A family.</text>
</comment>
<dbReference type="RefSeq" id="WP_017814618.1">
    <property type="nucleotide sequence ID" value="NZ_CP013023.1"/>
</dbReference>
<evidence type="ECO:0000313" key="4">
    <source>
        <dbReference type="Proteomes" id="UP000078148"/>
    </source>
</evidence>
<dbReference type="OrthoDB" id="9777884at2"/>